<proteinExistence type="predicted"/>
<dbReference type="RefSeq" id="XP_024663378.1">
    <property type="nucleotide sequence ID" value="XM_024807610.1"/>
</dbReference>
<dbReference type="AlphaFoldDB" id="A0A2T0FEK5"/>
<evidence type="ECO:0000313" key="2">
    <source>
        <dbReference type="EMBL" id="PRT53432.1"/>
    </source>
</evidence>
<organism evidence="2 3">
    <name type="scientific">Wickerhamiella sorbophila</name>
    <dbReference type="NCBI Taxonomy" id="45607"/>
    <lineage>
        <taxon>Eukaryota</taxon>
        <taxon>Fungi</taxon>
        <taxon>Dikarya</taxon>
        <taxon>Ascomycota</taxon>
        <taxon>Saccharomycotina</taxon>
        <taxon>Dipodascomycetes</taxon>
        <taxon>Dipodascales</taxon>
        <taxon>Trichomonascaceae</taxon>
        <taxon>Wickerhamiella</taxon>
    </lineage>
</organism>
<protein>
    <submittedName>
        <fullName evidence="2">Uncharacterized protein</fullName>
    </submittedName>
</protein>
<gene>
    <name evidence="2" type="ORF">B9G98_01052</name>
</gene>
<dbReference type="Proteomes" id="UP000238350">
    <property type="component" value="Unassembled WGS sequence"/>
</dbReference>
<evidence type="ECO:0000313" key="3">
    <source>
        <dbReference type="Proteomes" id="UP000238350"/>
    </source>
</evidence>
<dbReference type="GeneID" id="36514801"/>
<keyword evidence="3" id="KW-1185">Reference proteome</keyword>
<reference evidence="2 3" key="1">
    <citation type="submission" date="2017-04" db="EMBL/GenBank/DDBJ databases">
        <title>Genome sequencing of [Candida] sorbophila.</title>
        <authorList>
            <person name="Ahn J.O."/>
        </authorList>
    </citation>
    <scope>NUCLEOTIDE SEQUENCE [LARGE SCALE GENOMIC DNA]</scope>
    <source>
        <strain evidence="2 3">DS02</strain>
    </source>
</reference>
<sequence>MPTITLVASSLGFVFGTLFALVGNNDSVYYCVIQFFREPSSLPKQLKCRRNNGAKQQIELMSINTVGSLGGTNLGALYSLNARRDSSLFDLESLPSLCTSDTESEPDTASAFSPNVQEPRFLYFWDHTGLQDAAP</sequence>
<keyword evidence="1" id="KW-0732">Signal</keyword>
<accession>A0A2T0FEK5</accession>
<feature type="chain" id="PRO_5015399215" evidence="1">
    <location>
        <begin position="17"/>
        <end position="135"/>
    </location>
</feature>
<evidence type="ECO:0000256" key="1">
    <source>
        <dbReference type="SAM" id="SignalP"/>
    </source>
</evidence>
<dbReference type="EMBL" id="NDIQ01000001">
    <property type="protein sequence ID" value="PRT53432.1"/>
    <property type="molecule type" value="Genomic_DNA"/>
</dbReference>
<feature type="signal peptide" evidence="1">
    <location>
        <begin position="1"/>
        <end position="16"/>
    </location>
</feature>
<comment type="caution">
    <text evidence="2">The sequence shown here is derived from an EMBL/GenBank/DDBJ whole genome shotgun (WGS) entry which is preliminary data.</text>
</comment>
<name>A0A2T0FEK5_9ASCO</name>